<feature type="region of interest" description="Disordered" evidence="1">
    <location>
        <begin position="1"/>
        <end position="20"/>
    </location>
</feature>
<reference evidence="3" key="1">
    <citation type="submission" date="2009-05" db="EMBL/GenBank/DDBJ databases">
        <title>The genome sequence of Ajellomyces capsulatus strain H143.</title>
        <authorList>
            <person name="Champion M."/>
            <person name="Cuomo C.A."/>
            <person name="Ma L.-J."/>
            <person name="Henn M.R."/>
            <person name="Sil A."/>
            <person name="Goldman B."/>
            <person name="Young S.K."/>
            <person name="Kodira C.D."/>
            <person name="Zeng Q."/>
            <person name="Koehrsen M."/>
            <person name="Alvarado L."/>
            <person name="Berlin A.M."/>
            <person name="Borenstein D."/>
            <person name="Chen Z."/>
            <person name="Engels R."/>
            <person name="Freedman E."/>
            <person name="Gellesch M."/>
            <person name="Goldberg J."/>
            <person name="Griggs A."/>
            <person name="Gujja S."/>
            <person name="Heiman D.I."/>
            <person name="Hepburn T.A."/>
            <person name="Howarth C."/>
            <person name="Jen D."/>
            <person name="Larson L."/>
            <person name="Lewis B."/>
            <person name="Mehta T."/>
            <person name="Park D."/>
            <person name="Pearson M."/>
            <person name="Roberts A."/>
            <person name="Saif S."/>
            <person name="Shea T.D."/>
            <person name="Shenoy N."/>
            <person name="Sisk P."/>
            <person name="Stolte C."/>
            <person name="Sykes S."/>
            <person name="Walk T."/>
            <person name="White J."/>
            <person name="Yandava C."/>
            <person name="Klein B."/>
            <person name="McEwen J.G."/>
            <person name="Puccia R."/>
            <person name="Goldman G.H."/>
            <person name="Felipe M.S."/>
            <person name="Nino-Vega G."/>
            <person name="San-Blas G."/>
            <person name="Taylor J.W."/>
            <person name="Mendoza L."/>
            <person name="Galagan J.E."/>
            <person name="Nusbaum C."/>
            <person name="Birren B.W."/>
        </authorList>
    </citation>
    <scope>NUCLEOTIDE SEQUENCE [LARGE SCALE GENOMIC DNA]</scope>
    <source>
        <strain evidence="3">H143</strain>
    </source>
</reference>
<name>C6HK10_AJECH</name>
<protein>
    <submittedName>
        <fullName evidence="2">Uncharacterized protein</fullName>
    </submittedName>
</protein>
<evidence type="ECO:0000313" key="2">
    <source>
        <dbReference type="EMBL" id="EER39436.1"/>
    </source>
</evidence>
<gene>
    <name evidence="2" type="ORF">HCDG_06541</name>
</gene>
<accession>C6HK10</accession>
<dbReference type="Proteomes" id="UP000002624">
    <property type="component" value="Unassembled WGS sequence"/>
</dbReference>
<proteinExistence type="predicted"/>
<evidence type="ECO:0000256" key="1">
    <source>
        <dbReference type="SAM" id="MobiDB-lite"/>
    </source>
</evidence>
<dbReference type="VEuPathDB" id="FungiDB:HCDG_06541"/>
<sequence length="108" mass="11520">MGEQSDAGDAAGAGETARGGRCAELCRTGVVVGEGELTRTAVVVDADSKKAVGGREIGRYNSNRWEGDGREMERKRGIRGGDQNIFSHGASEGREKETAGRRIIIRNK</sequence>
<dbReference type="HOGENOM" id="CLU_2196128_0_0_1"/>
<dbReference type="OMA" id="DQNIFSH"/>
<feature type="compositionally biased region" description="Basic and acidic residues" evidence="1">
    <location>
        <begin position="65"/>
        <end position="75"/>
    </location>
</feature>
<feature type="compositionally biased region" description="Low complexity" evidence="1">
    <location>
        <begin position="7"/>
        <end position="20"/>
    </location>
</feature>
<dbReference type="AlphaFoldDB" id="C6HK10"/>
<organism evidence="2 3">
    <name type="scientific">Ajellomyces capsulatus (strain H143)</name>
    <name type="common">Darling's disease fungus</name>
    <name type="synonym">Histoplasma capsulatum</name>
    <dbReference type="NCBI Taxonomy" id="544712"/>
    <lineage>
        <taxon>Eukaryota</taxon>
        <taxon>Fungi</taxon>
        <taxon>Dikarya</taxon>
        <taxon>Ascomycota</taxon>
        <taxon>Pezizomycotina</taxon>
        <taxon>Eurotiomycetes</taxon>
        <taxon>Eurotiomycetidae</taxon>
        <taxon>Onygenales</taxon>
        <taxon>Ajellomycetaceae</taxon>
        <taxon>Histoplasma</taxon>
    </lineage>
</organism>
<feature type="region of interest" description="Disordered" evidence="1">
    <location>
        <begin position="60"/>
        <end position="99"/>
    </location>
</feature>
<dbReference type="EMBL" id="GG692429">
    <property type="protein sequence ID" value="EER39436.1"/>
    <property type="molecule type" value="Genomic_DNA"/>
</dbReference>
<evidence type="ECO:0000313" key="3">
    <source>
        <dbReference type="Proteomes" id="UP000002624"/>
    </source>
</evidence>